<proteinExistence type="predicted"/>
<comment type="caution">
    <text evidence="4">The sequence shown here is derived from an EMBL/GenBank/DDBJ whole genome shotgun (WGS) entry which is preliminary data.</text>
</comment>
<dbReference type="InterPro" id="IPR051603">
    <property type="entry name" value="Zinc-ADH_QOR/CCCR"/>
</dbReference>
<dbReference type="InterPro" id="IPR020843">
    <property type="entry name" value="ER"/>
</dbReference>
<organism evidence="4 5">
    <name type="scientific">Gellertiella hungarica</name>
    <dbReference type="NCBI Taxonomy" id="1572859"/>
    <lineage>
        <taxon>Bacteria</taxon>
        <taxon>Pseudomonadati</taxon>
        <taxon>Pseudomonadota</taxon>
        <taxon>Alphaproteobacteria</taxon>
        <taxon>Hyphomicrobiales</taxon>
        <taxon>Rhizobiaceae</taxon>
        <taxon>Gellertiella</taxon>
    </lineage>
</organism>
<dbReference type="Gene3D" id="3.90.180.10">
    <property type="entry name" value="Medium-chain alcohol dehydrogenases, catalytic domain"/>
    <property type="match status" value="1"/>
</dbReference>
<dbReference type="Gene3D" id="3.40.50.720">
    <property type="entry name" value="NAD(P)-binding Rossmann-like Domain"/>
    <property type="match status" value="1"/>
</dbReference>
<dbReference type="EMBL" id="JACIEZ010000002">
    <property type="protein sequence ID" value="MBB4063981.1"/>
    <property type="molecule type" value="Genomic_DNA"/>
</dbReference>
<feature type="domain" description="Enoyl reductase (ER)" evidence="3">
    <location>
        <begin position="11"/>
        <end position="322"/>
    </location>
</feature>
<dbReference type="InterPro" id="IPR011032">
    <property type="entry name" value="GroES-like_sf"/>
</dbReference>
<evidence type="ECO:0000256" key="1">
    <source>
        <dbReference type="ARBA" id="ARBA00022857"/>
    </source>
</evidence>
<dbReference type="Proteomes" id="UP000528286">
    <property type="component" value="Unassembled WGS sequence"/>
</dbReference>
<sequence length="324" mass="34208">MLAAWYEKNGSAREVLQVGTLPDPLPGPGEVRVRVAVSGVNPSDVKSRAGRPLAGPQVVPHSDGAGVIDDVGPGVSSSRLGERVWIWNGQWKRPFGTAAEHIVLPADQAVRLPDATRFEEGACLGIPALTALRAMTVDGDVAGRTVLVSGGAGAVGAYALQFARLMGAGRIITTVSSPEKAQIARSFGADEVIDYRQEDVVSRIRDITDGQGVDRIVEVDAAANAALLPQIVARDGLCVVYGSGRPQVPLDFGPMILIGAAVRFFIVYELVPAVRRNMIRSLSAYLEAGLLKHHLGPAFTLDRVAEAHEAVEGGKAIGNVTIRF</sequence>
<dbReference type="AlphaFoldDB" id="A0A7W6J4Z7"/>
<protein>
    <submittedName>
        <fullName evidence="4">NADPH2:quinone reductase</fullName>
        <ecNumber evidence="4">1.6.5.5</ecNumber>
    </submittedName>
</protein>
<evidence type="ECO:0000259" key="3">
    <source>
        <dbReference type="SMART" id="SM00829"/>
    </source>
</evidence>
<dbReference type="EC" id="1.6.5.5" evidence="4"/>
<evidence type="ECO:0000256" key="2">
    <source>
        <dbReference type="SAM" id="MobiDB-lite"/>
    </source>
</evidence>
<dbReference type="InterPro" id="IPR013149">
    <property type="entry name" value="ADH-like_C"/>
</dbReference>
<name>A0A7W6J4Z7_9HYPH</name>
<dbReference type="CDD" id="cd08253">
    <property type="entry name" value="zeta_crystallin"/>
    <property type="match status" value="1"/>
</dbReference>
<dbReference type="Pfam" id="PF00107">
    <property type="entry name" value="ADH_zinc_N"/>
    <property type="match status" value="1"/>
</dbReference>
<dbReference type="PANTHER" id="PTHR44154:SF1">
    <property type="entry name" value="QUINONE OXIDOREDUCTASE"/>
    <property type="match status" value="1"/>
</dbReference>
<dbReference type="InterPro" id="IPR036291">
    <property type="entry name" value="NAD(P)-bd_dom_sf"/>
</dbReference>
<dbReference type="SUPFAM" id="SSF51735">
    <property type="entry name" value="NAD(P)-binding Rossmann-fold domains"/>
    <property type="match status" value="1"/>
</dbReference>
<dbReference type="InterPro" id="IPR013154">
    <property type="entry name" value="ADH-like_N"/>
</dbReference>
<evidence type="ECO:0000313" key="4">
    <source>
        <dbReference type="EMBL" id="MBB4063981.1"/>
    </source>
</evidence>
<feature type="region of interest" description="Disordered" evidence="2">
    <location>
        <begin position="43"/>
        <end position="66"/>
    </location>
</feature>
<keyword evidence="1" id="KW-0521">NADP</keyword>
<dbReference type="Pfam" id="PF08240">
    <property type="entry name" value="ADH_N"/>
    <property type="match status" value="1"/>
</dbReference>
<keyword evidence="4" id="KW-0560">Oxidoreductase</keyword>
<gene>
    <name evidence="4" type="ORF">GGR23_001158</name>
</gene>
<reference evidence="4 5" key="1">
    <citation type="submission" date="2020-08" db="EMBL/GenBank/DDBJ databases">
        <title>Genomic Encyclopedia of Type Strains, Phase IV (KMG-IV): sequencing the most valuable type-strain genomes for metagenomic binning, comparative biology and taxonomic classification.</title>
        <authorList>
            <person name="Goeker M."/>
        </authorList>
    </citation>
    <scope>NUCLEOTIDE SEQUENCE [LARGE SCALE GENOMIC DNA]</scope>
    <source>
        <strain evidence="4 5">DSM 29853</strain>
    </source>
</reference>
<dbReference type="GO" id="GO:0003960">
    <property type="term" value="F:quinone reductase (NADPH) activity"/>
    <property type="evidence" value="ECO:0007669"/>
    <property type="project" value="UniProtKB-EC"/>
</dbReference>
<dbReference type="PANTHER" id="PTHR44154">
    <property type="entry name" value="QUINONE OXIDOREDUCTASE"/>
    <property type="match status" value="1"/>
</dbReference>
<accession>A0A7W6J4Z7</accession>
<dbReference type="SMART" id="SM00829">
    <property type="entry name" value="PKS_ER"/>
    <property type="match status" value="1"/>
</dbReference>
<dbReference type="SUPFAM" id="SSF50129">
    <property type="entry name" value="GroES-like"/>
    <property type="match status" value="1"/>
</dbReference>
<keyword evidence="5" id="KW-1185">Reference proteome</keyword>
<dbReference type="RefSeq" id="WP_183365202.1">
    <property type="nucleotide sequence ID" value="NZ_JACIEZ010000002.1"/>
</dbReference>
<evidence type="ECO:0000313" key="5">
    <source>
        <dbReference type="Proteomes" id="UP000528286"/>
    </source>
</evidence>